<feature type="transmembrane region" description="Helical" evidence="1">
    <location>
        <begin position="7"/>
        <end position="26"/>
    </location>
</feature>
<dbReference type="Proteomes" id="UP000177273">
    <property type="component" value="Unassembled WGS sequence"/>
</dbReference>
<organism evidence="2 3">
    <name type="scientific">Floricoccus penangensis</name>
    <dbReference type="NCBI Taxonomy" id="1859475"/>
    <lineage>
        <taxon>Bacteria</taxon>
        <taxon>Bacillati</taxon>
        <taxon>Bacillota</taxon>
        <taxon>Bacilli</taxon>
        <taxon>Lactobacillales</taxon>
        <taxon>Streptococcaceae</taxon>
        <taxon>Floricoccus</taxon>
    </lineage>
</organism>
<reference evidence="3" key="1">
    <citation type="submission" date="2016-09" db="EMBL/GenBank/DDBJ databases">
        <title>Draft genome sequence of a novel species of the family Streptococcaceae isolated from flowers.</title>
        <authorList>
            <person name="Chuah L.-O."/>
            <person name="Yap K.-P."/>
            <person name="Thong K.L."/>
            <person name="Liong M.T."/>
            <person name="Ahmad R."/>
            <person name="Rusul G."/>
        </authorList>
    </citation>
    <scope>NUCLEOTIDE SEQUENCE [LARGE SCALE GENOMIC DNA]</scope>
    <source>
        <strain evidence="3">HibF3</strain>
    </source>
</reference>
<dbReference type="EMBL" id="MKIQ01000002">
    <property type="protein sequence ID" value="OFI47883.1"/>
    <property type="molecule type" value="Genomic_DNA"/>
</dbReference>
<gene>
    <name evidence="2" type="ORF">BG262_07780</name>
</gene>
<sequence length="62" mass="7096">MGKALKIYLLFMMVVCFIMSAISVVFLGKENYLLGLPTFAIAGSLLWKIMKFNMDLRSLKQF</sequence>
<protein>
    <submittedName>
        <fullName evidence="2">Uncharacterized protein</fullName>
    </submittedName>
</protein>
<dbReference type="AlphaFoldDB" id="A0A9Q5JIB2"/>
<evidence type="ECO:0000256" key="1">
    <source>
        <dbReference type="SAM" id="Phobius"/>
    </source>
</evidence>
<keyword evidence="1" id="KW-0812">Transmembrane</keyword>
<accession>A0A9Q5JIB2</accession>
<name>A0A9Q5JIB2_9LACT</name>
<feature type="transmembrane region" description="Helical" evidence="1">
    <location>
        <begin position="32"/>
        <end position="50"/>
    </location>
</feature>
<proteinExistence type="predicted"/>
<dbReference type="RefSeq" id="WP_070786991.1">
    <property type="nucleotide sequence ID" value="NZ_MKIQ01000002.1"/>
</dbReference>
<evidence type="ECO:0000313" key="2">
    <source>
        <dbReference type="EMBL" id="OFI47883.1"/>
    </source>
</evidence>
<keyword evidence="1" id="KW-0472">Membrane</keyword>
<keyword evidence="3" id="KW-1185">Reference proteome</keyword>
<evidence type="ECO:0000313" key="3">
    <source>
        <dbReference type="Proteomes" id="UP000177273"/>
    </source>
</evidence>
<comment type="caution">
    <text evidence="2">The sequence shown here is derived from an EMBL/GenBank/DDBJ whole genome shotgun (WGS) entry which is preliminary data.</text>
</comment>
<keyword evidence="1" id="KW-1133">Transmembrane helix</keyword>